<evidence type="ECO:0000313" key="12">
    <source>
        <dbReference type="EMBL" id="RXZ53227.1"/>
    </source>
</evidence>
<keyword evidence="2 10" id="KW-0963">Cytoplasm</keyword>
<comment type="subcellular location">
    <subcellularLocation>
        <location evidence="10">Cytoplasm</location>
    </subcellularLocation>
</comment>
<keyword evidence="3 10" id="KW-0489">Methyltransferase</keyword>
<evidence type="ECO:0000256" key="4">
    <source>
        <dbReference type="ARBA" id="ARBA00022630"/>
    </source>
</evidence>
<name>A0A4V1QTP9_9ACTN</name>
<evidence type="ECO:0000256" key="8">
    <source>
        <dbReference type="ARBA" id="ARBA00022857"/>
    </source>
</evidence>
<evidence type="ECO:0000256" key="1">
    <source>
        <dbReference type="ARBA" id="ARBA00001974"/>
    </source>
</evidence>
<dbReference type="AlphaFoldDB" id="A0A4V1QTP9"/>
<dbReference type="InterPro" id="IPR040131">
    <property type="entry name" value="MnmG_N"/>
</dbReference>
<dbReference type="SUPFAM" id="SSF51905">
    <property type="entry name" value="FAD/NAD(P)-binding domain"/>
    <property type="match status" value="1"/>
</dbReference>
<dbReference type="HAMAP" id="MF_01037">
    <property type="entry name" value="TrmFO"/>
    <property type="match status" value="1"/>
</dbReference>
<evidence type="ECO:0000256" key="10">
    <source>
        <dbReference type="HAMAP-Rule" id="MF_01037"/>
    </source>
</evidence>
<feature type="domain" description="MnmG N-terminal" evidence="11">
    <location>
        <begin position="11"/>
        <end position="383"/>
    </location>
</feature>
<keyword evidence="8 10" id="KW-0521">NADP</keyword>
<dbReference type="PANTHER" id="PTHR11806">
    <property type="entry name" value="GLUCOSE INHIBITED DIVISION PROTEIN A"/>
    <property type="match status" value="1"/>
</dbReference>
<comment type="caution">
    <text evidence="12">The sequence shown here is derived from an EMBL/GenBank/DDBJ whole genome shotgun (WGS) entry which is preliminary data.</text>
</comment>
<keyword evidence="4 10" id="KW-0285">Flavoprotein</keyword>
<comment type="catalytic activity">
    <reaction evidence="10">
        <text>uridine(54) in tRNA + (6R)-5,10-methylene-5,6,7,8-tetrahydrofolate + NADH + H(+) = 5-methyluridine(54) in tRNA + (6S)-5,6,7,8-tetrahydrofolate + NAD(+)</text>
        <dbReference type="Rhea" id="RHEA:16873"/>
        <dbReference type="Rhea" id="RHEA-COMP:10167"/>
        <dbReference type="Rhea" id="RHEA-COMP:10193"/>
        <dbReference type="ChEBI" id="CHEBI:15378"/>
        <dbReference type="ChEBI" id="CHEBI:15636"/>
        <dbReference type="ChEBI" id="CHEBI:57453"/>
        <dbReference type="ChEBI" id="CHEBI:57540"/>
        <dbReference type="ChEBI" id="CHEBI:57945"/>
        <dbReference type="ChEBI" id="CHEBI:65315"/>
        <dbReference type="ChEBI" id="CHEBI:74447"/>
        <dbReference type="EC" id="2.1.1.74"/>
    </reaction>
</comment>
<dbReference type="NCBIfam" id="NF003739">
    <property type="entry name" value="PRK05335.1"/>
    <property type="match status" value="1"/>
</dbReference>
<evidence type="ECO:0000256" key="7">
    <source>
        <dbReference type="ARBA" id="ARBA00022827"/>
    </source>
</evidence>
<keyword evidence="5 10" id="KW-0808">Transferase</keyword>
<dbReference type="EMBL" id="SDPW01000001">
    <property type="protein sequence ID" value="RXZ53227.1"/>
    <property type="molecule type" value="Genomic_DNA"/>
</dbReference>
<keyword evidence="9 10" id="KW-0520">NAD</keyword>
<dbReference type="GO" id="GO:0005829">
    <property type="term" value="C:cytosol"/>
    <property type="evidence" value="ECO:0007669"/>
    <property type="project" value="TreeGrafter"/>
</dbReference>
<evidence type="ECO:0000256" key="2">
    <source>
        <dbReference type="ARBA" id="ARBA00022490"/>
    </source>
</evidence>
<keyword evidence="13" id="KW-1185">Reference proteome</keyword>
<dbReference type="NCBIfam" id="TIGR00137">
    <property type="entry name" value="gid_trmFO"/>
    <property type="match status" value="1"/>
</dbReference>
<dbReference type="GO" id="GO:0047151">
    <property type="term" value="F:tRNA (uracil(54)-C5)-methyltransferase activity, 5,10-methylenetetrahydrofolate-dependent"/>
    <property type="evidence" value="ECO:0007669"/>
    <property type="project" value="UniProtKB-UniRule"/>
</dbReference>
<keyword evidence="7 10" id="KW-0274">FAD</keyword>
<sequence>MLCAMETTKHITIVGAGLAGSEAALTLADLGFAIHLVEMRPEKQTCVHKTGLCAELVCSNSLKSMKADSAAGMLKAELAALGSHVFAAAQAHAVAAGGALAVDREAFAREVTDRIAAHPNVTLEHAEVCSIEQACKGSDAVVLASGPLTSDALAASLQQLTGVDRMAFYDAAAPIVMADSLDGGKLFRQSRYEDASGDAGDYLNAPFTREEYERFIEELVAAERVIARDFETRDLFQACQPIEEIARKGADAPRFGTLKPVGLTDPATGRRPWAALQLRAEDAHGESYNLVGFQTNLTFPEQRRVFRMIPGLENAEFARYGVMHRNTFINAPQLLTPLLQLRSTVDAEVPVFVAGQLAGTEGYCEAVRSGLHVAFSVASCLRGIDAPKLPAQTAFGALMAYATDPATVDYQPMHVNFGIMEPLPQRIRNKRERYAAYAARGQAALARYREELAACGLLPCAGDGASQGAEDARDDA</sequence>
<organism evidence="12 13">
    <name type="scientific">Senegalimassilia faecalis</name>
    <dbReference type="NCBI Taxonomy" id="2509433"/>
    <lineage>
        <taxon>Bacteria</taxon>
        <taxon>Bacillati</taxon>
        <taxon>Actinomycetota</taxon>
        <taxon>Coriobacteriia</taxon>
        <taxon>Coriobacteriales</taxon>
        <taxon>Coriobacteriaceae</taxon>
        <taxon>Senegalimassilia</taxon>
    </lineage>
</organism>
<dbReference type="GO" id="GO:0002098">
    <property type="term" value="P:tRNA wobble uridine modification"/>
    <property type="evidence" value="ECO:0007669"/>
    <property type="project" value="TreeGrafter"/>
</dbReference>
<dbReference type="OrthoDB" id="9803114at2"/>
<dbReference type="GO" id="GO:0030488">
    <property type="term" value="P:tRNA methylation"/>
    <property type="evidence" value="ECO:0007669"/>
    <property type="project" value="TreeGrafter"/>
</dbReference>
<comment type="catalytic activity">
    <reaction evidence="10">
        <text>uridine(54) in tRNA + (6R)-5,10-methylene-5,6,7,8-tetrahydrofolate + NADPH + H(+) = 5-methyluridine(54) in tRNA + (6S)-5,6,7,8-tetrahydrofolate + NADP(+)</text>
        <dbReference type="Rhea" id="RHEA:62372"/>
        <dbReference type="Rhea" id="RHEA-COMP:10167"/>
        <dbReference type="Rhea" id="RHEA-COMP:10193"/>
        <dbReference type="ChEBI" id="CHEBI:15378"/>
        <dbReference type="ChEBI" id="CHEBI:15636"/>
        <dbReference type="ChEBI" id="CHEBI:57453"/>
        <dbReference type="ChEBI" id="CHEBI:57783"/>
        <dbReference type="ChEBI" id="CHEBI:58349"/>
        <dbReference type="ChEBI" id="CHEBI:65315"/>
        <dbReference type="ChEBI" id="CHEBI:74447"/>
        <dbReference type="EC" id="2.1.1.74"/>
    </reaction>
</comment>
<dbReference type="EC" id="2.1.1.74" evidence="10"/>
<evidence type="ECO:0000259" key="11">
    <source>
        <dbReference type="Pfam" id="PF01134"/>
    </source>
</evidence>
<protein>
    <recommendedName>
        <fullName evidence="10">Methylenetetrahydrofolate--tRNA-(uracil-5-)-methyltransferase TrmFO</fullName>
        <ecNumber evidence="10">2.1.1.74</ecNumber>
    </recommendedName>
    <alternativeName>
        <fullName evidence="10">Folate-dependent tRNA (uracil-5-)-methyltransferase</fullName>
    </alternativeName>
    <alternativeName>
        <fullName evidence="10">Folate-dependent tRNA(M-5-U54)-methyltransferase</fullName>
    </alternativeName>
</protein>
<reference evidence="12 13" key="1">
    <citation type="submission" date="2019-01" db="EMBL/GenBank/DDBJ databases">
        <title>Senegalimassilia sp. nov. KGMB04484 isolated human feces.</title>
        <authorList>
            <person name="Han K.-I."/>
            <person name="Kim J.-S."/>
            <person name="Lee K.C."/>
            <person name="Suh M.K."/>
            <person name="Eom M.K."/>
            <person name="Lee J.H."/>
            <person name="Park S.-H."/>
            <person name="Kang S.W."/>
            <person name="Park J.-E."/>
            <person name="Oh B.S."/>
            <person name="Yu S.Y."/>
            <person name="Choi S.-H."/>
            <person name="Lee D.H."/>
            <person name="Yoon H."/>
            <person name="Kim B.-Y."/>
            <person name="Lee J.H."/>
            <person name="Lee J.-S."/>
        </authorList>
    </citation>
    <scope>NUCLEOTIDE SEQUENCE [LARGE SCALE GENOMIC DNA]</scope>
    <source>
        <strain evidence="12 13">KGMB04484</strain>
    </source>
</reference>
<comment type="cofactor">
    <cofactor evidence="1 10">
        <name>FAD</name>
        <dbReference type="ChEBI" id="CHEBI:57692"/>
    </cofactor>
</comment>
<accession>A0A4V1QTP9</accession>
<dbReference type="Pfam" id="PF01134">
    <property type="entry name" value="GIDA"/>
    <property type="match status" value="1"/>
</dbReference>
<feature type="binding site" evidence="10">
    <location>
        <begin position="15"/>
        <end position="20"/>
    </location>
    <ligand>
        <name>FAD</name>
        <dbReference type="ChEBI" id="CHEBI:57692"/>
    </ligand>
</feature>
<comment type="similarity">
    <text evidence="10">Belongs to the MnmG family. TrmFO subfamily.</text>
</comment>
<dbReference type="Proteomes" id="UP000293345">
    <property type="component" value="Unassembled WGS sequence"/>
</dbReference>
<proteinExistence type="inferred from homology"/>
<dbReference type="PANTHER" id="PTHR11806:SF2">
    <property type="entry name" value="METHYLENETETRAHYDROFOLATE--TRNA-(URACIL-5-)-METHYLTRANSFERASE TRMFO"/>
    <property type="match status" value="1"/>
</dbReference>
<keyword evidence="6 10" id="KW-0819">tRNA processing</keyword>
<evidence type="ECO:0000256" key="3">
    <source>
        <dbReference type="ARBA" id="ARBA00022603"/>
    </source>
</evidence>
<evidence type="ECO:0000256" key="9">
    <source>
        <dbReference type="ARBA" id="ARBA00023027"/>
    </source>
</evidence>
<comment type="function">
    <text evidence="10">Catalyzes the folate-dependent formation of 5-methyl-uridine at position 54 (M-5-U54) in all tRNAs.</text>
</comment>
<evidence type="ECO:0000256" key="5">
    <source>
        <dbReference type="ARBA" id="ARBA00022679"/>
    </source>
</evidence>
<dbReference type="InterPro" id="IPR004417">
    <property type="entry name" value="TrmFO"/>
</dbReference>
<dbReference type="GO" id="GO:0050660">
    <property type="term" value="F:flavin adenine dinucleotide binding"/>
    <property type="evidence" value="ECO:0007669"/>
    <property type="project" value="UniProtKB-UniRule"/>
</dbReference>
<evidence type="ECO:0000256" key="6">
    <source>
        <dbReference type="ARBA" id="ARBA00022694"/>
    </source>
</evidence>
<gene>
    <name evidence="10" type="primary">trmFO</name>
    <name evidence="12" type="ORF">ET524_00940</name>
</gene>
<dbReference type="Gene3D" id="3.50.50.60">
    <property type="entry name" value="FAD/NAD(P)-binding domain"/>
    <property type="match status" value="2"/>
</dbReference>
<dbReference type="InterPro" id="IPR036188">
    <property type="entry name" value="FAD/NAD-bd_sf"/>
</dbReference>
<evidence type="ECO:0000313" key="13">
    <source>
        <dbReference type="Proteomes" id="UP000293345"/>
    </source>
</evidence>
<dbReference type="InterPro" id="IPR002218">
    <property type="entry name" value="MnmG-rel"/>
</dbReference>